<organism evidence="2 3">
    <name type="scientific">Rhodanobacter denitrificans</name>
    <dbReference type="NCBI Taxonomy" id="666685"/>
    <lineage>
        <taxon>Bacteria</taxon>
        <taxon>Pseudomonadati</taxon>
        <taxon>Pseudomonadota</taxon>
        <taxon>Gammaproteobacteria</taxon>
        <taxon>Lysobacterales</taxon>
        <taxon>Rhodanobacteraceae</taxon>
        <taxon>Rhodanobacter</taxon>
    </lineage>
</organism>
<dbReference type="RefSeq" id="WP_015446793.1">
    <property type="nucleotide sequence ID" value="NC_020541.1"/>
</dbReference>
<dbReference type="KEGG" id="rhd:R2APBS1_0576"/>
<keyword evidence="2" id="KW-0489">Methyltransferase</keyword>
<dbReference type="Proteomes" id="UP000011859">
    <property type="component" value="Chromosome"/>
</dbReference>
<evidence type="ECO:0000313" key="2">
    <source>
        <dbReference type="EMBL" id="AGG87745.1"/>
    </source>
</evidence>
<dbReference type="Pfam" id="PF05050">
    <property type="entry name" value="Methyltransf_21"/>
    <property type="match status" value="1"/>
</dbReference>
<dbReference type="PANTHER" id="PTHR34203:SF15">
    <property type="entry name" value="SLL1173 PROTEIN"/>
    <property type="match status" value="1"/>
</dbReference>
<accession>M4NAX7</accession>
<dbReference type="GO" id="GO:0008168">
    <property type="term" value="F:methyltransferase activity"/>
    <property type="evidence" value="ECO:0007669"/>
    <property type="project" value="UniProtKB-KW"/>
</dbReference>
<name>M4NAX7_9GAMM</name>
<gene>
    <name evidence="2" type="ORF">R2APBS1_0576</name>
</gene>
<dbReference type="HOGENOM" id="CLU_074577_1_1_6"/>
<dbReference type="STRING" id="666685.R2APBS1_0576"/>
<reference evidence="2 3" key="1">
    <citation type="submission" date="2012-04" db="EMBL/GenBank/DDBJ databases">
        <title>Complete genome of Rhodanobacter sp. 2APBS1.</title>
        <authorList>
            <consortium name="US DOE Joint Genome Institute"/>
            <person name="Huntemann M."/>
            <person name="Wei C.-L."/>
            <person name="Han J."/>
            <person name="Detter J.C."/>
            <person name="Han C."/>
            <person name="Tapia R."/>
            <person name="Munk A.C.C."/>
            <person name="Chen A."/>
            <person name="Krypides N."/>
            <person name="Mavromatis K."/>
            <person name="Markowitz V."/>
            <person name="Szeto E."/>
            <person name="Ivanova N."/>
            <person name="Mikhailova N."/>
            <person name="Ovchinnikova G."/>
            <person name="Pagani I."/>
            <person name="Pati A."/>
            <person name="Goodwin L."/>
            <person name="Peters L."/>
            <person name="Pitluck S."/>
            <person name="Woyke T."/>
            <person name="Prakash O."/>
            <person name="Elkins J."/>
            <person name="Brown S."/>
            <person name="Palumbo A."/>
            <person name="Hemme C."/>
            <person name="Zhou J."/>
            <person name="Watson D."/>
            <person name="Jardine P."/>
            <person name="Kostka J."/>
            <person name="Green S."/>
        </authorList>
    </citation>
    <scope>NUCLEOTIDE SEQUENCE [LARGE SCALE GENOMIC DNA]</scope>
    <source>
        <strain evidence="2 3">2APBS1</strain>
    </source>
</reference>
<keyword evidence="3" id="KW-1185">Reference proteome</keyword>
<proteinExistence type="predicted"/>
<dbReference type="InterPro" id="IPR029063">
    <property type="entry name" value="SAM-dependent_MTases_sf"/>
</dbReference>
<dbReference type="NCBIfam" id="TIGR01444">
    <property type="entry name" value="fkbM_fam"/>
    <property type="match status" value="1"/>
</dbReference>
<dbReference type="PANTHER" id="PTHR34203">
    <property type="entry name" value="METHYLTRANSFERASE, FKBM FAMILY PROTEIN"/>
    <property type="match status" value="1"/>
</dbReference>
<protein>
    <submittedName>
        <fullName evidence="2">Methyltransferase, FkbM family</fullName>
    </submittedName>
</protein>
<dbReference type="EMBL" id="CP003470">
    <property type="protein sequence ID" value="AGG87745.1"/>
    <property type="molecule type" value="Genomic_DNA"/>
</dbReference>
<dbReference type="eggNOG" id="COG2242">
    <property type="taxonomic scope" value="Bacteria"/>
</dbReference>
<dbReference type="InterPro" id="IPR006342">
    <property type="entry name" value="FkbM_mtfrase"/>
</dbReference>
<evidence type="ECO:0000313" key="3">
    <source>
        <dbReference type="Proteomes" id="UP000011859"/>
    </source>
</evidence>
<keyword evidence="2" id="KW-0808">Transferase</keyword>
<dbReference type="Gene3D" id="3.40.50.150">
    <property type="entry name" value="Vaccinia Virus protein VP39"/>
    <property type="match status" value="1"/>
</dbReference>
<dbReference type="AlphaFoldDB" id="M4NAX7"/>
<evidence type="ECO:0000259" key="1">
    <source>
        <dbReference type="Pfam" id="PF05050"/>
    </source>
</evidence>
<dbReference type="InterPro" id="IPR052514">
    <property type="entry name" value="SAM-dependent_MTase"/>
</dbReference>
<sequence length="254" mass="27045">MHSIDLELVATDAGEMWFPMCDEVMRDFIRNSGTWEPSVGRALLEAMPSRAGAVFVDVGANVGYFSLLVANAFPLAIVQAFEPHPLTFQVLRMNTWLLGDRVCAWPVALSDANGTVALSTTLHNLGDTKGVPGSSGMRASTVAPSMRLDDLIGDMSVDLVKIDVQGAELAVLSGMRGVIDRSPGVRIVMEFSPGLLQKNGVDAMAVLSELRSGGFNLSLVCPDALFAASDAEILRYCQSAGVMGQANLLLSRTI</sequence>
<feature type="domain" description="Methyltransferase FkbM" evidence="1">
    <location>
        <begin position="57"/>
        <end position="216"/>
    </location>
</feature>
<dbReference type="GO" id="GO:0032259">
    <property type="term" value="P:methylation"/>
    <property type="evidence" value="ECO:0007669"/>
    <property type="project" value="UniProtKB-KW"/>
</dbReference>
<dbReference type="SUPFAM" id="SSF53335">
    <property type="entry name" value="S-adenosyl-L-methionine-dependent methyltransferases"/>
    <property type="match status" value="1"/>
</dbReference>